<dbReference type="Pfam" id="PF02434">
    <property type="entry name" value="Fringe"/>
    <property type="match status" value="1"/>
</dbReference>
<feature type="region of interest" description="Disordered" evidence="20">
    <location>
        <begin position="422"/>
        <end position="446"/>
    </location>
</feature>
<dbReference type="InterPro" id="IPR026050">
    <property type="entry name" value="C1GALT1/C1GALT1_chp1"/>
</dbReference>
<dbReference type="PANTHER" id="PTHR23033">
    <property type="entry name" value="BETA1,3-GALACTOSYLTRANSFERASE"/>
    <property type="match status" value="1"/>
</dbReference>
<keyword evidence="9 21" id="KW-0812">Transmembrane</keyword>
<evidence type="ECO:0000256" key="17">
    <source>
        <dbReference type="ARBA" id="ARBA00023211"/>
    </source>
</evidence>
<evidence type="ECO:0000256" key="13">
    <source>
        <dbReference type="ARBA" id="ARBA00022989"/>
    </source>
</evidence>
<dbReference type="InterPro" id="IPR003378">
    <property type="entry name" value="Fringe-like_glycosylTrfase"/>
</dbReference>
<comment type="function">
    <text evidence="19">Glycosyltransferase that generates the core 1 O-glycan Gal-beta1-3GalNAc-alpha1-Ser/Thr (T antigen), which is a precursor for many extended O-glycans in glycoproteins.</text>
</comment>
<evidence type="ECO:0000256" key="6">
    <source>
        <dbReference type="ARBA" id="ARBA00012557"/>
    </source>
</evidence>
<evidence type="ECO:0000256" key="9">
    <source>
        <dbReference type="ARBA" id="ARBA00022692"/>
    </source>
</evidence>
<accession>A0AAN9BRZ1</accession>
<keyword evidence="15" id="KW-1015">Disulfide bond</keyword>
<keyword evidence="17" id="KW-0464">Manganese</keyword>
<evidence type="ECO:0000256" key="19">
    <source>
        <dbReference type="ARBA" id="ARBA00059245"/>
    </source>
</evidence>
<evidence type="ECO:0000256" key="16">
    <source>
        <dbReference type="ARBA" id="ARBA00023180"/>
    </source>
</evidence>
<feature type="compositionally biased region" description="Basic and acidic residues" evidence="20">
    <location>
        <begin position="425"/>
        <end position="446"/>
    </location>
</feature>
<dbReference type="GO" id="GO:0000166">
    <property type="term" value="F:nucleotide binding"/>
    <property type="evidence" value="ECO:0007669"/>
    <property type="project" value="UniProtKB-KW"/>
</dbReference>
<dbReference type="GO" id="GO:0016263">
    <property type="term" value="F:glycoprotein-N-acetylgalactosamine 3-beta-galactosyltransferase activity"/>
    <property type="evidence" value="ECO:0007669"/>
    <property type="project" value="UniProtKB-EC"/>
</dbReference>
<comment type="cofactor">
    <cofactor evidence="1">
        <name>Mn(2+)</name>
        <dbReference type="ChEBI" id="CHEBI:29035"/>
    </cofactor>
</comment>
<feature type="region of interest" description="Disordered" evidence="20">
    <location>
        <begin position="462"/>
        <end position="483"/>
    </location>
</feature>
<proteinExistence type="inferred from homology"/>
<feature type="transmembrane region" description="Helical" evidence="21">
    <location>
        <begin position="13"/>
        <end position="32"/>
    </location>
</feature>
<comment type="subunit">
    <text evidence="5">Homodimer; disulfide-linked.</text>
</comment>
<evidence type="ECO:0000256" key="1">
    <source>
        <dbReference type="ARBA" id="ARBA00001936"/>
    </source>
</evidence>
<evidence type="ECO:0000256" key="15">
    <source>
        <dbReference type="ARBA" id="ARBA00023157"/>
    </source>
</evidence>
<evidence type="ECO:0000256" key="21">
    <source>
        <dbReference type="SAM" id="Phobius"/>
    </source>
</evidence>
<dbReference type="GO" id="GO:0016020">
    <property type="term" value="C:membrane"/>
    <property type="evidence" value="ECO:0007669"/>
    <property type="project" value="UniProtKB-SubCell"/>
</dbReference>
<keyword evidence="12" id="KW-0735">Signal-anchor</keyword>
<keyword evidence="14 21" id="KW-0472">Membrane</keyword>
<comment type="caution">
    <text evidence="23">The sequence shown here is derived from an EMBL/GenBank/DDBJ whole genome shotgun (WGS) entry which is preliminary data.</text>
</comment>
<evidence type="ECO:0000256" key="5">
    <source>
        <dbReference type="ARBA" id="ARBA00011748"/>
    </source>
</evidence>
<evidence type="ECO:0000256" key="4">
    <source>
        <dbReference type="ARBA" id="ARBA00006462"/>
    </source>
</evidence>
<evidence type="ECO:0000256" key="8">
    <source>
        <dbReference type="ARBA" id="ARBA00022679"/>
    </source>
</evidence>
<protein>
    <recommendedName>
        <fullName evidence="18">Glycoprotein-N-acetylgalactosamine 3-beta-galactosyltransferase 1</fullName>
        <ecNumber evidence="6">2.4.1.122</ecNumber>
    </recommendedName>
</protein>
<dbReference type="Gene3D" id="3.90.550.50">
    <property type="match status" value="1"/>
</dbReference>
<comment type="similarity">
    <text evidence="4">Belongs to the glycosyltransferase 31 family. Beta3-Gal-T subfamily.</text>
</comment>
<evidence type="ECO:0000313" key="24">
    <source>
        <dbReference type="Proteomes" id="UP001374579"/>
    </source>
</evidence>
<dbReference type="PANTHER" id="PTHR23033:SF14">
    <property type="entry name" value="GLYCOPROTEIN-N-ACETYLGALACTOSAMINE 3-BETA-GALACTOSYLTRANSFERASE 1-RELATED"/>
    <property type="match status" value="1"/>
</dbReference>
<evidence type="ECO:0000256" key="2">
    <source>
        <dbReference type="ARBA" id="ARBA00004606"/>
    </source>
</evidence>
<keyword evidence="8" id="KW-0808">Transferase</keyword>
<evidence type="ECO:0000256" key="12">
    <source>
        <dbReference type="ARBA" id="ARBA00022968"/>
    </source>
</evidence>
<evidence type="ECO:0000256" key="20">
    <source>
        <dbReference type="SAM" id="MobiDB-lite"/>
    </source>
</evidence>
<dbReference type="GO" id="GO:0030145">
    <property type="term" value="F:manganese ion binding"/>
    <property type="evidence" value="ECO:0007669"/>
    <property type="project" value="UniProtKB-ARBA"/>
</dbReference>
<keyword evidence="11" id="KW-0547">Nucleotide-binding</keyword>
<gene>
    <name evidence="23" type="ORF">V1264_014398</name>
</gene>
<evidence type="ECO:0000256" key="7">
    <source>
        <dbReference type="ARBA" id="ARBA00022676"/>
    </source>
</evidence>
<dbReference type="EMBL" id="JBAMIC010000003">
    <property type="protein sequence ID" value="KAK7110547.1"/>
    <property type="molecule type" value="Genomic_DNA"/>
</dbReference>
<evidence type="ECO:0000256" key="3">
    <source>
        <dbReference type="ARBA" id="ARBA00004922"/>
    </source>
</evidence>
<comment type="subcellular location">
    <subcellularLocation>
        <location evidence="2">Membrane</location>
        <topology evidence="2">Single-pass type II membrane protein</topology>
    </subcellularLocation>
</comment>
<dbReference type="FunFam" id="3.90.550.50:FF:000017">
    <property type="entry name" value="Glycoprotein-N-acetylgalactosamine 3-beta-galactosyltransferase 1"/>
    <property type="match status" value="1"/>
</dbReference>
<dbReference type="EC" id="2.4.1.122" evidence="6"/>
<keyword evidence="10" id="KW-0479">Metal-binding</keyword>
<feature type="domain" description="Fringe-like glycosyltransferase" evidence="22">
    <location>
        <begin position="108"/>
        <end position="269"/>
    </location>
</feature>
<reference evidence="23 24" key="1">
    <citation type="submission" date="2024-02" db="EMBL/GenBank/DDBJ databases">
        <title>Chromosome-scale genome assembly of the rough periwinkle Littorina saxatilis.</title>
        <authorList>
            <person name="De Jode A."/>
            <person name="Faria R."/>
            <person name="Formenti G."/>
            <person name="Sims Y."/>
            <person name="Smith T.P."/>
            <person name="Tracey A."/>
            <person name="Wood J.M.D."/>
            <person name="Zagrodzka Z.B."/>
            <person name="Johannesson K."/>
            <person name="Butlin R.K."/>
            <person name="Leder E.H."/>
        </authorList>
    </citation>
    <scope>NUCLEOTIDE SEQUENCE [LARGE SCALE GENOMIC DNA]</scope>
    <source>
        <strain evidence="23">Snail1</strain>
        <tissue evidence="23">Muscle</tissue>
    </source>
</reference>
<evidence type="ECO:0000259" key="22">
    <source>
        <dbReference type="Pfam" id="PF02434"/>
    </source>
</evidence>
<keyword evidence="24" id="KW-1185">Reference proteome</keyword>
<sequence>MARPLGMGGITKAGLLTFAVGILFGVSVTYMLTYSSSMQARMISSSGGVHTLSGGFIPNSPHSHGEMDVFSGPEQSVNWADKHSHSHAGESNAVAEELAHKVRVLCWVMTSPGNLKTKAQHVYATWAKRCNKVLFMSSKPDPDDKLPVVALPVSEGRDNLWAKTKEAFKYVHTHDLEDFDWFAKMDDDTYMVVENLRYFLSTKNAQEPLYFGRRFKPYVKQGYMSGGAGYILSREALRRFIETSLKNPSKCRGDAGGSEDLEMGKCMESAGVIAGDTRDELGRERFHPFIPEHHLIPDILPKTMWYWSYNFYPAKQGPDCCSDYAITFHYVNPNMMYVLEYLIYHLKPYGTGVVQQCASQLAEKESHSTGLRLPRSSQLPADKYIRTTPVHVMSKPDGVSMQSKSEVSYDQEAHAKAAHLTYEASGKEQTKEEIGEQEKVDDKQKAIEKKNKLWKSRVKSLLQKPKEVKSEQTSDLYNEGRPS</sequence>
<keyword evidence="7" id="KW-0328">Glycosyltransferase</keyword>
<keyword evidence="13 21" id="KW-1133">Transmembrane helix</keyword>
<evidence type="ECO:0000256" key="10">
    <source>
        <dbReference type="ARBA" id="ARBA00022723"/>
    </source>
</evidence>
<name>A0AAN9BRZ1_9CAEN</name>
<evidence type="ECO:0000256" key="18">
    <source>
        <dbReference type="ARBA" id="ARBA00040898"/>
    </source>
</evidence>
<evidence type="ECO:0000256" key="14">
    <source>
        <dbReference type="ARBA" id="ARBA00023136"/>
    </source>
</evidence>
<comment type="pathway">
    <text evidence="3">Protein modification; protein glycosylation.</text>
</comment>
<dbReference type="Proteomes" id="UP001374579">
    <property type="component" value="Unassembled WGS sequence"/>
</dbReference>
<organism evidence="23 24">
    <name type="scientific">Littorina saxatilis</name>
    <dbReference type="NCBI Taxonomy" id="31220"/>
    <lineage>
        <taxon>Eukaryota</taxon>
        <taxon>Metazoa</taxon>
        <taxon>Spiralia</taxon>
        <taxon>Lophotrochozoa</taxon>
        <taxon>Mollusca</taxon>
        <taxon>Gastropoda</taxon>
        <taxon>Caenogastropoda</taxon>
        <taxon>Littorinimorpha</taxon>
        <taxon>Littorinoidea</taxon>
        <taxon>Littorinidae</taxon>
        <taxon>Littorina</taxon>
    </lineage>
</organism>
<evidence type="ECO:0000313" key="23">
    <source>
        <dbReference type="EMBL" id="KAK7110547.1"/>
    </source>
</evidence>
<keyword evidence="16" id="KW-0325">Glycoprotein</keyword>
<dbReference type="AlphaFoldDB" id="A0AAN9BRZ1"/>
<evidence type="ECO:0000256" key="11">
    <source>
        <dbReference type="ARBA" id="ARBA00022741"/>
    </source>
</evidence>